<evidence type="ECO:0000313" key="2">
    <source>
        <dbReference type="Proteomes" id="UP000003157"/>
    </source>
</evidence>
<organism evidence="1 2">
    <name type="scientific">Coprobacillus cateniformis</name>
    <dbReference type="NCBI Taxonomy" id="100884"/>
    <lineage>
        <taxon>Bacteria</taxon>
        <taxon>Bacillati</taxon>
        <taxon>Bacillota</taxon>
        <taxon>Erysipelotrichia</taxon>
        <taxon>Erysipelotrichales</taxon>
        <taxon>Coprobacillaceae</taxon>
        <taxon>Coprobacillus</taxon>
    </lineage>
</organism>
<evidence type="ECO:0000313" key="1">
    <source>
        <dbReference type="EMBL" id="EFW05826.1"/>
    </source>
</evidence>
<proteinExistence type="predicted"/>
<keyword evidence="2" id="KW-1185">Reference proteome</keyword>
<accession>E7G820</accession>
<protein>
    <submittedName>
        <fullName evidence="1">Uncharacterized protein</fullName>
    </submittedName>
</protein>
<dbReference type="HOGENOM" id="CLU_2022804_0_0_9"/>
<name>E7G820_9FIRM</name>
<sequence>MKIKIRYLKLSGAYNKNGKEVPNKELEKLLLYSNKSIMQQLLKFIQNDLTTKQIEKFISMKSFEKTFKDKEYQCTFKFIFSSFGDLTLEVVKFRKRDMYKEMKQQQFKNLESGIFGNDHSIF</sequence>
<gene>
    <name evidence="1" type="ORF">HMPREF9488_00908</name>
</gene>
<comment type="caution">
    <text evidence="1">The sequence shown here is derived from an EMBL/GenBank/DDBJ whole genome shotgun (WGS) entry which is preliminary data.</text>
</comment>
<dbReference type="RefSeq" id="WP_008788024.1">
    <property type="nucleotide sequence ID" value="NZ_GL636578.1"/>
</dbReference>
<dbReference type="AlphaFoldDB" id="E7G820"/>
<dbReference type="EMBL" id="ADKX01000013">
    <property type="protein sequence ID" value="EFW05826.1"/>
    <property type="molecule type" value="Genomic_DNA"/>
</dbReference>
<dbReference type="Proteomes" id="UP000003157">
    <property type="component" value="Unassembled WGS sequence"/>
</dbReference>
<reference evidence="1 2" key="1">
    <citation type="submission" date="2010-12" db="EMBL/GenBank/DDBJ databases">
        <title>The Genome Sequence of Coprobacillus sp. strain 29_1.</title>
        <authorList>
            <consortium name="The Broad Institute Genome Sequencing Platform"/>
            <person name="Earl A."/>
            <person name="Ward D."/>
            <person name="Feldgarden M."/>
            <person name="Gevers D."/>
            <person name="Daigneault M."/>
            <person name="Sibley C.D."/>
            <person name="White A."/>
            <person name="Strauss J."/>
            <person name="Allen-Vercoe E."/>
            <person name="Young S.K."/>
            <person name="Zeng Q."/>
            <person name="Gargeya S."/>
            <person name="Fitzgerald M."/>
            <person name="Haas B."/>
            <person name="Abouelleil A."/>
            <person name="Alvarado L."/>
            <person name="Arachchi H.M."/>
            <person name="Berlin A."/>
            <person name="Brown A."/>
            <person name="Chapman S.B."/>
            <person name="Chen Z."/>
            <person name="Dunbar C."/>
            <person name="Freedman E."/>
            <person name="Gearin G."/>
            <person name="Gellesch M."/>
            <person name="Goldberg J."/>
            <person name="Griggs A."/>
            <person name="Gujja S."/>
            <person name="Heilman E."/>
            <person name="Heiman D."/>
            <person name="Howarth C."/>
            <person name="Larson L."/>
            <person name="Lui A."/>
            <person name="MacDonald P.J.P."/>
            <person name="Mehta T."/>
            <person name="Montmayeur A."/>
            <person name="Murphy C."/>
            <person name="Neiman D."/>
            <person name="Pearson M."/>
            <person name="Priest M."/>
            <person name="Roberts A."/>
            <person name="Saif S."/>
            <person name="Shea T."/>
            <person name="Shenoy N."/>
            <person name="Sisk P."/>
            <person name="Stolte C."/>
            <person name="Sykes S."/>
            <person name="White J."/>
            <person name="Yandava C."/>
            <person name="Nusbaum C."/>
            <person name="Birren B."/>
        </authorList>
    </citation>
    <scope>NUCLEOTIDE SEQUENCE [LARGE SCALE GENOMIC DNA]</scope>
    <source>
        <strain evidence="1 2">29_1</strain>
    </source>
</reference>